<evidence type="ECO:0000256" key="1">
    <source>
        <dbReference type="SAM" id="MobiDB-lite"/>
    </source>
</evidence>
<dbReference type="KEGG" id="bbgw:UT28_C0001G0659"/>
<feature type="compositionally biased region" description="Basic and acidic residues" evidence="1">
    <location>
        <begin position="42"/>
        <end position="54"/>
    </location>
</feature>
<protein>
    <submittedName>
        <fullName evidence="2">Uncharacterized protein</fullName>
    </submittedName>
</protein>
<gene>
    <name evidence="2" type="ORF">UT28_C0001G0659</name>
</gene>
<proteinExistence type="predicted"/>
<evidence type="ECO:0000313" key="3">
    <source>
        <dbReference type="Proteomes" id="UP000035648"/>
    </source>
</evidence>
<dbReference type="AlphaFoldDB" id="A0A0G4B4X4"/>
<dbReference type="Proteomes" id="UP000035648">
    <property type="component" value="Chromosome"/>
</dbReference>
<name>A0A0G4B4X4_9BACT</name>
<reference evidence="2 3" key="1">
    <citation type="journal article" date="2015" name="Nature">
        <title>rRNA introns, odd ribosomes, and small enigmatic genomes across a large radiation of phyla.</title>
        <authorList>
            <person name="Brown C.T."/>
            <person name="Hug L.A."/>
            <person name="Thomas B.C."/>
            <person name="Sharon I."/>
            <person name="Castelle C.J."/>
            <person name="Singh A."/>
            <person name="Wilkins M.J."/>
            <person name="Williams K.H."/>
            <person name="Banfield J.F."/>
        </authorList>
    </citation>
    <scope>NUCLEOTIDE SEQUENCE [LARGE SCALE GENOMIC DNA]</scope>
</reference>
<feature type="region of interest" description="Disordered" evidence="1">
    <location>
        <begin position="42"/>
        <end position="61"/>
    </location>
</feature>
<organism evidence="2 3">
    <name type="scientific">Berkelbacteria bacterium GW2011_GWE1_39_12</name>
    <dbReference type="NCBI Taxonomy" id="1618337"/>
    <lineage>
        <taxon>Bacteria</taxon>
        <taxon>Candidatus Berkelbacteria</taxon>
    </lineage>
</organism>
<sequence>MDEMNDFDTFEKEIREKEAEKNKSKHRVSGRSVFKLQEIIQEKAKEEESGDSKKPMAGNKR</sequence>
<dbReference type="EMBL" id="CP011213">
    <property type="protein sequence ID" value="AKM82458.1"/>
    <property type="molecule type" value="Genomic_DNA"/>
</dbReference>
<evidence type="ECO:0000313" key="2">
    <source>
        <dbReference type="EMBL" id="AKM82458.1"/>
    </source>
</evidence>
<accession>A0A0G4B4X4</accession>